<keyword evidence="2" id="KW-1185">Reference proteome</keyword>
<dbReference type="AlphaFoldDB" id="A0A8J5GCS3"/>
<reference evidence="1 2" key="1">
    <citation type="submission" date="2020-08" db="EMBL/GenBank/DDBJ databases">
        <title>Plant Genome Project.</title>
        <authorList>
            <person name="Zhang R.-G."/>
        </authorList>
    </citation>
    <scope>NUCLEOTIDE SEQUENCE [LARGE SCALE GENOMIC DNA]</scope>
    <source>
        <tissue evidence="1">Rhizome</tissue>
    </source>
</reference>
<dbReference type="Proteomes" id="UP000734854">
    <property type="component" value="Unassembled WGS sequence"/>
</dbReference>
<evidence type="ECO:0000313" key="1">
    <source>
        <dbReference type="EMBL" id="KAG6500782.1"/>
    </source>
</evidence>
<organism evidence="1 2">
    <name type="scientific">Zingiber officinale</name>
    <name type="common">Ginger</name>
    <name type="synonym">Amomum zingiber</name>
    <dbReference type="NCBI Taxonomy" id="94328"/>
    <lineage>
        <taxon>Eukaryota</taxon>
        <taxon>Viridiplantae</taxon>
        <taxon>Streptophyta</taxon>
        <taxon>Embryophyta</taxon>
        <taxon>Tracheophyta</taxon>
        <taxon>Spermatophyta</taxon>
        <taxon>Magnoliopsida</taxon>
        <taxon>Liliopsida</taxon>
        <taxon>Zingiberales</taxon>
        <taxon>Zingiberaceae</taxon>
        <taxon>Zingiber</taxon>
    </lineage>
</organism>
<gene>
    <name evidence="1" type="ORF">ZIOFF_040637</name>
</gene>
<name>A0A8J5GCS3_ZINOF</name>
<protein>
    <submittedName>
        <fullName evidence="1">Uncharacterized protein</fullName>
    </submittedName>
</protein>
<evidence type="ECO:0000313" key="2">
    <source>
        <dbReference type="Proteomes" id="UP000734854"/>
    </source>
</evidence>
<proteinExistence type="predicted"/>
<sequence length="122" mass="13656">MMGAKPPSSILRYVPAMGLVWNEPPLIYASFRAVSCYHQDVVAAVKKSAAQIEEHAINLAEWYHNDNIAAYDQELKSETTTITSGAYLHSSHVPQHLPSLEEDPYLPYPDLFSSNSFIPSYD</sequence>
<accession>A0A8J5GCS3</accession>
<dbReference type="EMBL" id="JACMSC010000011">
    <property type="protein sequence ID" value="KAG6500782.1"/>
    <property type="molecule type" value="Genomic_DNA"/>
</dbReference>
<comment type="caution">
    <text evidence="1">The sequence shown here is derived from an EMBL/GenBank/DDBJ whole genome shotgun (WGS) entry which is preliminary data.</text>
</comment>